<dbReference type="InterPro" id="IPR001387">
    <property type="entry name" value="Cro/C1-type_HTH"/>
</dbReference>
<evidence type="ECO:0000256" key="2">
    <source>
        <dbReference type="ARBA" id="ARBA00023125"/>
    </source>
</evidence>
<evidence type="ECO:0000313" key="6">
    <source>
        <dbReference type="EMBL" id="TWI78679.1"/>
    </source>
</evidence>
<dbReference type="Gene3D" id="2.60.120.10">
    <property type="entry name" value="Jelly Rolls"/>
    <property type="match status" value="1"/>
</dbReference>
<evidence type="ECO:0000256" key="1">
    <source>
        <dbReference type="ARBA" id="ARBA00023015"/>
    </source>
</evidence>
<dbReference type="RefSeq" id="WP_145347757.1">
    <property type="nucleotide sequence ID" value="NZ_SMLY01000032.1"/>
</dbReference>
<keyword evidence="3" id="KW-0804">Transcription</keyword>
<evidence type="ECO:0000259" key="4">
    <source>
        <dbReference type="PROSITE" id="PS50042"/>
    </source>
</evidence>
<dbReference type="PROSITE" id="PS50042">
    <property type="entry name" value="CNMP_BINDING_3"/>
    <property type="match status" value="1"/>
</dbReference>
<evidence type="ECO:0000259" key="5">
    <source>
        <dbReference type="PROSITE" id="PS51063"/>
    </source>
</evidence>
<dbReference type="SUPFAM" id="SSF46785">
    <property type="entry name" value="Winged helix' DNA-binding domain"/>
    <property type="match status" value="1"/>
</dbReference>
<dbReference type="PANTHER" id="PTHR24567">
    <property type="entry name" value="CRP FAMILY TRANSCRIPTIONAL REGULATORY PROTEIN"/>
    <property type="match status" value="1"/>
</dbReference>
<dbReference type="Proteomes" id="UP000320593">
    <property type="component" value="Unassembled WGS sequence"/>
</dbReference>
<dbReference type="CDD" id="cd00093">
    <property type="entry name" value="HTH_XRE"/>
    <property type="match status" value="1"/>
</dbReference>
<dbReference type="OrthoDB" id="3525895at2"/>
<dbReference type="EMBL" id="VLLF01000020">
    <property type="protein sequence ID" value="TWI78679.1"/>
    <property type="molecule type" value="Genomic_DNA"/>
</dbReference>
<dbReference type="PANTHER" id="PTHR24567:SF26">
    <property type="entry name" value="REGULATORY PROTEIN YEIL"/>
    <property type="match status" value="1"/>
</dbReference>
<dbReference type="GO" id="GO:0005829">
    <property type="term" value="C:cytosol"/>
    <property type="evidence" value="ECO:0007669"/>
    <property type="project" value="TreeGrafter"/>
</dbReference>
<dbReference type="SMART" id="SM00100">
    <property type="entry name" value="cNMP"/>
    <property type="match status" value="1"/>
</dbReference>
<sequence>MVSSFNSYAAGVLDILSADVRRALLATGRRVIFSDGQLVQSRGHNTLDLVIVLEGGLRIMTLGDDGSALLTAILGPGQQLNDVTLFAKAARTHDAAAVGETELLTLTQDEYQQFSAQHPEIIQALLVSNVQRVHQLVEALNDLRALPKSVVLARVLLKNARHQRGQSTINSVELDLTQEDIAMFLGVSRAYLNKVLSGLSNLGLIKVSYRKIAVLDLTALEAWIQEHLTYDPVELFEAQEVPDGT</sequence>
<proteinExistence type="predicted"/>
<dbReference type="PROSITE" id="PS51063">
    <property type="entry name" value="HTH_CRP_2"/>
    <property type="match status" value="1"/>
</dbReference>
<dbReference type="InterPro" id="IPR050397">
    <property type="entry name" value="Env_Response_Regulators"/>
</dbReference>
<dbReference type="CDD" id="cd00038">
    <property type="entry name" value="CAP_ED"/>
    <property type="match status" value="1"/>
</dbReference>
<dbReference type="InterPro" id="IPR000595">
    <property type="entry name" value="cNMP-bd_dom"/>
</dbReference>
<gene>
    <name evidence="6" type="ORF">JM93_04426</name>
</gene>
<keyword evidence="2" id="KW-0238">DNA-binding</keyword>
<comment type="caution">
    <text evidence="6">The sequence shown here is derived from an EMBL/GenBank/DDBJ whole genome shotgun (WGS) entry which is preliminary data.</text>
</comment>
<dbReference type="GO" id="GO:0003700">
    <property type="term" value="F:DNA-binding transcription factor activity"/>
    <property type="evidence" value="ECO:0007669"/>
    <property type="project" value="TreeGrafter"/>
</dbReference>
<feature type="domain" description="HTH crp-type" evidence="5">
    <location>
        <begin position="148"/>
        <end position="218"/>
    </location>
</feature>
<feature type="domain" description="Cyclic nucleotide-binding" evidence="4">
    <location>
        <begin position="12"/>
        <end position="132"/>
    </location>
</feature>
<dbReference type="InterPro" id="IPR036390">
    <property type="entry name" value="WH_DNA-bd_sf"/>
</dbReference>
<organism evidence="6 7">
    <name type="scientific">Roseibium hamelinense</name>
    <dbReference type="NCBI Taxonomy" id="150831"/>
    <lineage>
        <taxon>Bacteria</taxon>
        <taxon>Pseudomonadati</taxon>
        <taxon>Pseudomonadota</taxon>
        <taxon>Alphaproteobacteria</taxon>
        <taxon>Hyphomicrobiales</taxon>
        <taxon>Stappiaceae</taxon>
        <taxon>Roseibium</taxon>
    </lineage>
</organism>
<dbReference type="InterPro" id="IPR014710">
    <property type="entry name" value="RmlC-like_jellyroll"/>
</dbReference>
<protein>
    <submittedName>
        <fullName evidence="6">CRP-like cAMP-binding protein</fullName>
    </submittedName>
</protein>
<dbReference type="InterPro" id="IPR012318">
    <property type="entry name" value="HTH_CRP"/>
</dbReference>
<dbReference type="Pfam" id="PF13545">
    <property type="entry name" value="HTH_Crp_2"/>
    <property type="match status" value="1"/>
</dbReference>
<name>A0A562SBI7_9HYPH</name>
<keyword evidence="7" id="KW-1185">Reference proteome</keyword>
<dbReference type="SUPFAM" id="SSF51206">
    <property type="entry name" value="cAMP-binding domain-like"/>
    <property type="match status" value="1"/>
</dbReference>
<dbReference type="AlphaFoldDB" id="A0A562SBI7"/>
<keyword evidence="1" id="KW-0805">Transcription regulation</keyword>
<evidence type="ECO:0000313" key="7">
    <source>
        <dbReference type="Proteomes" id="UP000320593"/>
    </source>
</evidence>
<dbReference type="Gene3D" id="1.10.10.10">
    <property type="entry name" value="Winged helix-like DNA-binding domain superfamily/Winged helix DNA-binding domain"/>
    <property type="match status" value="1"/>
</dbReference>
<reference evidence="6 7" key="1">
    <citation type="submission" date="2019-07" db="EMBL/GenBank/DDBJ databases">
        <title>Genomic Encyclopedia of Archaeal and Bacterial Type Strains, Phase II (KMG-II): from individual species to whole genera.</title>
        <authorList>
            <person name="Goeker M."/>
        </authorList>
    </citation>
    <scope>NUCLEOTIDE SEQUENCE [LARGE SCALE GENOMIC DNA]</scope>
    <source>
        <strain evidence="6 7">ATCC BAA-252</strain>
    </source>
</reference>
<dbReference type="SMART" id="SM00419">
    <property type="entry name" value="HTH_CRP"/>
    <property type="match status" value="1"/>
</dbReference>
<dbReference type="Pfam" id="PF00027">
    <property type="entry name" value="cNMP_binding"/>
    <property type="match status" value="1"/>
</dbReference>
<dbReference type="InterPro" id="IPR018490">
    <property type="entry name" value="cNMP-bd_dom_sf"/>
</dbReference>
<accession>A0A562SBI7</accession>
<evidence type="ECO:0000256" key="3">
    <source>
        <dbReference type="ARBA" id="ARBA00023163"/>
    </source>
</evidence>
<dbReference type="GO" id="GO:0003677">
    <property type="term" value="F:DNA binding"/>
    <property type="evidence" value="ECO:0007669"/>
    <property type="project" value="UniProtKB-KW"/>
</dbReference>
<dbReference type="InterPro" id="IPR036388">
    <property type="entry name" value="WH-like_DNA-bd_sf"/>
</dbReference>